<dbReference type="SUPFAM" id="SSF53474">
    <property type="entry name" value="alpha/beta-Hydrolases"/>
    <property type="match status" value="1"/>
</dbReference>
<dbReference type="GO" id="GO:2001238">
    <property type="term" value="P:positive regulation of extrinsic apoptotic signaling pathway"/>
    <property type="evidence" value="ECO:0007669"/>
    <property type="project" value="UniProtKB-ARBA"/>
</dbReference>
<evidence type="ECO:0000256" key="16">
    <source>
        <dbReference type="ARBA" id="ARBA00023136"/>
    </source>
</evidence>
<dbReference type="GO" id="GO:0005615">
    <property type="term" value="C:extracellular space"/>
    <property type="evidence" value="ECO:0007669"/>
    <property type="project" value="UniProtKB-KW"/>
</dbReference>
<evidence type="ECO:0000256" key="13">
    <source>
        <dbReference type="ARBA" id="ARBA00022833"/>
    </source>
</evidence>
<dbReference type="EMBL" id="JAINUF010000002">
    <property type="protein sequence ID" value="KAJ8375737.1"/>
    <property type="molecule type" value="Genomic_DNA"/>
</dbReference>
<feature type="active site" evidence="21">
    <location>
        <position position="173"/>
    </location>
</feature>
<dbReference type="SUPFAM" id="SSF49842">
    <property type="entry name" value="TNF-like"/>
    <property type="match status" value="1"/>
</dbReference>
<evidence type="ECO:0000256" key="8">
    <source>
        <dbReference type="ARBA" id="ARBA00022553"/>
    </source>
</evidence>
<name>A0A9Q1JAZ8_SYNKA</name>
<dbReference type="GO" id="GO:0006955">
    <property type="term" value="P:immune response"/>
    <property type="evidence" value="ECO:0007669"/>
    <property type="project" value="InterPro"/>
</dbReference>
<evidence type="ECO:0000313" key="25">
    <source>
        <dbReference type="Proteomes" id="UP001152622"/>
    </source>
</evidence>
<keyword evidence="8" id="KW-0597">Phosphoprotein</keyword>
<keyword evidence="15" id="KW-1133">Transmembrane helix</keyword>
<comment type="function">
    <text evidence="17">Cytokine that binds to TNFRSF10A/TRAILR1, TNFRSF10B/TRAILR2, TNFRSF10C/TRAILR3, TNFRSF10D/TRAILR4 and possibly also to TNFRSF11B/OPG. Induces apoptosis. Its activity may be modulated by binding to the decoy receptors TNFRSF10C/TRAILR3, TNFRSF10D/TRAILR4 and TNFRSF11B/OPG that cannot induce apoptosis.</text>
</comment>
<dbReference type="GO" id="GO:0005886">
    <property type="term" value="C:plasma membrane"/>
    <property type="evidence" value="ECO:0007669"/>
    <property type="project" value="UniProtKB-SubCell"/>
</dbReference>
<evidence type="ECO:0000256" key="15">
    <source>
        <dbReference type="ARBA" id="ARBA00022989"/>
    </source>
</evidence>
<dbReference type="GO" id="GO:0046872">
    <property type="term" value="F:metal ion binding"/>
    <property type="evidence" value="ECO:0007669"/>
    <property type="project" value="UniProtKB-KW"/>
</dbReference>
<dbReference type="Gene3D" id="2.60.120.40">
    <property type="match status" value="1"/>
</dbReference>
<dbReference type="InterPro" id="IPR006052">
    <property type="entry name" value="TNF_dom"/>
</dbReference>
<dbReference type="InterPro" id="IPR021184">
    <property type="entry name" value="TNF_CS"/>
</dbReference>
<keyword evidence="13" id="KW-0862">Zinc</keyword>
<protein>
    <recommendedName>
        <fullName evidence="19">Tumor necrosis factor ligand superfamily member 10</fullName>
    </recommendedName>
    <alternativeName>
        <fullName evidence="20">TNF-related apoptosis-inducing ligand</fullName>
    </alternativeName>
</protein>
<evidence type="ECO:0000256" key="11">
    <source>
        <dbReference type="ARBA" id="ARBA00022723"/>
    </source>
</evidence>
<feature type="region of interest" description="Disordered" evidence="22">
    <location>
        <begin position="476"/>
        <end position="518"/>
    </location>
</feature>
<dbReference type="GO" id="GO:0006915">
    <property type="term" value="P:apoptotic process"/>
    <property type="evidence" value="ECO:0007669"/>
    <property type="project" value="UniProtKB-KW"/>
</dbReference>
<keyword evidence="12" id="KW-0378">Hydrolase</keyword>
<dbReference type="InterPro" id="IPR033140">
    <property type="entry name" value="Lipase_GDXG_put_SER_AS"/>
</dbReference>
<evidence type="ECO:0000256" key="19">
    <source>
        <dbReference type="ARBA" id="ARBA00074586"/>
    </source>
</evidence>
<comment type="subunit">
    <text evidence="18">Homotrimer. One TNFSF10 homotrimer interacts with three TNFSF10A mononers. One TNFSF10 homotrimer interacts with three TNFSF10B mononers.</text>
</comment>
<feature type="domain" description="THD" evidence="23">
    <location>
        <begin position="490"/>
        <end position="662"/>
    </location>
</feature>
<comment type="similarity">
    <text evidence="3">Belongs to the tumor necrosis factor family.</text>
</comment>
<dbReference type="AlphaFoldDB" id="A0A9Q1JAZ8"/>
<dbReference type="FunFam" id="2.60.120.40:FF:000014">
    <property type="entry name" value="Tumor necrosis factor ligand superfamily member"/>
    <property type="match status" value="1"/>
</dbReference>
<evidence type="ECO:0000256" key="2">
    <source>
        <dbReference type="ARBA" id="ARBA00004613"/>
    </source>
</evidence>
<dbReference type="GO" id="GO:0016787">
    <property type="term" value="F:hydrolase activity"/>
    <property type="evidence" value="ECO:0007669"/>
    <property type="project" value="UniProtKB-KW"/>
</dbReference>
<evidence type="ECO:0000259" key="23">
    <source>
        <dbReference type="PROSITE" id="PS50049"/>
    </source>
</evidence>
<keyword evidence="25" id="KW-1185">Reference proteome</keyword>
<dbReference type="Gene3D" id="3.40.50.1820">
    <property type="entry name" value="alpha/beta hydrolase"/>
    <property type="match status" value="1"/>
</dbReference>
<accession>A0A9Q1JAZ8</accession>
<comment type="caution">
    <text evidence="24">The sequence shown here is derived from an EMBL/GenBank/DDBJ whole genome shotgun (WGS) entry which is preliminary data.</text>
</comment>
<gene>
    <name evidence="24" type="ORF">SKAU_G00063170</name>
</gene>
<dbReference type="InterPro" id="IPR008983">
    <property type="entry name" value="Tumour_necrosis_fac-like_dom"/>
</dbReference>
<comment type="similarity">
    <text evidence="4">Belongs to the 'GDXG' lipolytic enzyme family.</text>
</comment>
<evidence type="ECO:0000256" key="21">
    <source>
        <dbReference type="PROSITE-ProRule" id="PRU10038"/>
    </source>
</evidence>
<dbReference type="InterPro" id="IPR013094">
    <property type="entry name" value="AB_hydrolase_3"/>
</dbReference>
<evidence type="ECO:0000256" key="7">
    <source>
        <dbReference type="ARBA" id="ARBA00022525"/>
    </source>
</evidence>
<dbReference type="SMART" id="SM00207">
    <property type="entry name" value="TNF"/>
    <property type="match status" value="1"/>
</dbReference>
<dbReference type="PROSITE" id="PS00251">
    <property type="entry name" value="THD_1"/>
    <property type="match status" value="1"/>
</dbReference>
<proteinExistence type="inferred from homology"/>
<keyword evidence="16" id="KW-0472">Membrane</keyword>
<dbReference type="OrthoDB" id="408631at2759"/>
<dbReference type="PROSITE" id="PS50049">
    <property type="entry name" value="THD_2"/>
    <property type="match status" value="1"/>
</dbReference>
<keyword evidence="14" id="KW-0735">Signal-anchor</keyword>
<keyword evidence="7" id="KW-0964">Secreted</keyword>
<evidence type="ECO:0000256" key="20">
    <source>
        <dbReference type="ARBA" id="ARBA00083215"/>
    </source>
</evidence>
<evidence type="ECO:0000256" key="18">
    <source>
        <dbReference type="ARBA" id="ARBA00063957"/>
    </source>
</evidence>
<evidence type="ECO:0000256" key="1">
    <source>
        <dbReference type="ARBA" id="ARBA00004401"/>
    </source>
</evidence>
<sequence length="664" mass="74810">MQGTRRSGTEQRNGRLYARLTKRDNEEQGNLVHDLGLSHHIHVLNFAVNHFEMQDPESSEGVRVQDTYFSGVQVRLFESTRGEEGQLKRGVVYLHGGGWALGSARMRSYDFLCRKMAEEMNAIVVSVDYRLAPDVHFPKQYDDALQASRYFLTPEVLARFSVDPDRVAVSGDSAGGNLAAAVAQEIAMDNTISIKFKLQALIYPVLQALDFNTPSYQQNRDIPILYRPLMARFWLEYLDGDPSFVQAMLANNHSALDQNQATLGRAKLNWALLLPPAMKRHYKPVMQAHGTARIIEEVPALLDVRAAPLLAERDVLRRTPQAYILTCEHDVLRDDGLMYSRRLQEAGVAVTNDHYEDGFHGCMIFAFWPTYFSVGQRTAENYIRWLDWNLVQRAACELMDPQLDLLEASRTLGRAELAIKGLMSKGFDLNADEGKDDPCWQVTKQLHFLIEKTMSNCYEKEISSAVKDEVSRVLPSLTTEDKEAPPRPEIAAHVTGTFSPEATRSAEDPPSKRVPGQKIQSWESEKGLAFLHNVKMTNGELVVPQAGLYYIYSQTYFRHALPLGEVEEEDKEEALDVEGSAVRGKQMLQYVYKKVGSYPVPILLMKNARTTCWSRSAEYGLYSIYQAGVFQLAAGDRVFVSVSNATTVDMDEKSSFFGAFLVSQ</sequence>
<keyword evidence="10" id="KW-0053">Apoptosis</keyword>
<comment type="subcellular location">
    <subcellularLocation>
        <location evidence="1">Cell membrane</location>
        <topology evidence="1">Single-pass type II membrane protein</topology>
    </subcellularLocation>
    <subcellularLocation>
        <location evidence="2">Secreted</location>
    </subcellularLocation>
</comment>
<keyword evidence="11" id="KW-0479">Metal-binding</keyword>
<evidence type="ECO:0000256" key="17">
    <source>
        <dbReference type="ARBA" id="ARBA00055277"/>
    </source>
</evidence>
<evidence type="ECO:0000256" key="3">
    <source>
        <dbReference type="ARBA" id="ARBA00008670"/>
    </source>
</evidence>
<organism evidence="24 25">
    <name type="scientific">Synaphobranchus kaupii</name>
    <name type="common">Kaup's arrowtooth eel</name>
    <dbReference type="NCBI Taxonomy" id="118154"/>
    <lineage>
        <taxon>Eukaryota</taxon>
        <taxon>Metazoa</taxon>
        <taxon>Chordata</taxon>
        <taxon>Craniata</taxon>
        <taxon>Vertebrata</taxon>
        <taxon>Euteleostomi</taxon>
        <taxon>Actinopterygii</taxon>
        <taxon>Neopterygii</taxon>
        <taxon>Teleostei</taxon>
        <taxon>Anguilliformes</taxon>
        <taxon>Synaphobranchidae</taxon>
        <taxon>Synaphobranchus</taxon>
    </lineage>
</organism>
<dbReference type="Pfam" id="PF07859">
    <property type="entry name" value="Abhydrolase_3"/>
    <property type="match status" value="2"/>
</dbReference>
<evidence type="ECO:0000256" key="5">
    <source>
        <dbReference type="ARBA" id="ARBA00022475"/>
    </source>
</evidence>
<dbReference type="GO" id="GO:0005125">
    <property type="term" value="F:cytokine activity"/>
    <property type="evidence" value="ECO:0007669"/>
    <property type="project" value="UniProtKB-KW"/>
</dbReference>
<dbReference type="GO" id="GO:0005164">
    <property type="term" value="F:tumor necrosis factor receptor binding"/>
    <property type="evidence" value="ECO:0007669"/>
    <property type="project" value="InterPro"/>
</dbReference>
<dbReference type="PROSITE" id="PS01174">
    <property type="entry name" value="LIPASE_GDXG_SER"/>
    <property type="match status" value="1"/>
</dbReference>
<evidence type="ECO:0000256" key="10">
    <source>
        <dbReference type="ARBA" id="ARBA00022703"/>
    </source>
</evidence>
<evidence type="ECO:0000313" key="24">
    <source>
        <dbReference type="EMBL" id="KAJ8375737.1"/>
    </source>
</evidence>
<dbReference type="CDD" id="cd00184">
    <property type="entry name" value="TNF"/>
    <property type="match status" value="1"/>
</dbReference>
<evidence type="ECO:0000256" key="6">
    <source>
        <dbReference type="ARBA" id="ARBA00022514"/>
    </source>
</evidence>
<evidence type="ECO:0000256" key="9">
    <source>
        <dbReference type="ARBA" id="ARBA00022692"/>
    </source>
</evidence>
<dbReference type="Pfam" id="PF00229">
    <property type="entry name" value="TNF"/>
    <property type="match status" value="1"/>
</dbReference>
<evidence type="ECO:0000256" key="4">
    <source>
        <dbReference type="ARBA" id="ARBA00010515"/>
    </source>
</evidence>
<dbReference type="PANTHER" id="PTHR48081:SF29">
    <property type="entry name" value="NEUTRAL CHOLESTEROL ESTER HYDROLASE 1"/>
    <property type="match status" value="1"/>
</dbReference>
<evidence type="ECO:0000256" key="22">
    <source>
        <dbReference type="SAM" id="MobiDB-lite"/>
    </source>
</evidence>
<dbReference type="InterPro" id="IPR029058">
    <property type="entry name" value="AB_hydrolase_fold"/>
</dbReference>
<keyword evidence="6" id="KW-0202">Cytokine</keyword>
<evidence type="ECO:0000256" key="14">
    <source>
        <dbReference type="ARBA" id="ARBA00022968"/>
    </source>
</evidence>
<reference evidence="24" key="1">
    <citation type="journal article" date="2023" name="Science">
        <title>Genome structures resolve the early diversification of teleost fishes.</title>
        <authorList>
            <person name="Parey E."/>
            <person name="Louis A."/>
            <person name="Montfort J."/>
            <person name="Bouchez O."/>
            <person name="Roques C."/>
            <person name="Iampietro C."/>
            <person name="Lluch J."/>
            <person name="Castinel A."/>
            <person name="Donnadieu C."/>
            <person name="Desvignes T."/>
            <person name="Floi Bucao C."/>
            <person name="Jouanno E."/>
            <person name="Wen M."/>
            <person name="Mejri S."/>
            <person name="Dirks R."/>
            <person name="Jansen H."/>
            <person name="Henkel C."/>
            <person name="Chen W.J."/>
            <person name="Zahm M."/>
            <person name="Cabau C."/>
            <person name="Klopp C."/>
            <person name="Thompson A.W."/>
            <person name="Robinson-Rechavi M."/>
            <person name="Braasch I."/>
            <person name="Lecointre G."/>
            <person name="Bobe J."/>
            <person name="Postlethwait J.H."/>
            <person name="Berthelot C."/>
            <person name="Roest Crollius H."/>
            <person name="Guiguen Y."/>
        </authorList>
    </citation>
    <scope>NUCLEOTIDE SEQUENCE</scope>
    <source>
        <strain evidence="24">WJC10195</strain>
    </source>
</reference>
<evidence type="ECO:0000256" key="12">
    <source>
        <dbReference type="ARBA" id="ARBA00022801"/>
    </source>
</evidence>
<dbReference type="Proteomes" id="UP001152622">
    <property type="component" value="Chromosome 2"/>
</dbReference>
<keyword evidence="5" id="KW-1003">Cell membrane</keyword>
<dbReference type="PANTHER" id="PTHR48081">
    <property type="entry name" value="AB HYDROLASE SUPERFAMILY PROTEIN C4A8.06C"/>
    <property type="match status" value="1"/>
</dbReference>
<keyword evidence="9" id="KW-0812">Transmembrane</keyword>
<dbReference type="InterPro" id="IPR050300">
    <property type="entry name" value="GDXG_lipolytic_enzyme"/>
</dbReference>